<proteinExistence type="predicted"/>
<dbReference type="RefSeq" id="WP_272437171.1">
    <property type="nucleotide sequence ID" value="NZ_JAMQKB010000014.1"/>
</dbReference>
<dbReference type="Proteomes" id="UP001145050">
    <property type="component" value="Unassembled WGS sequence"/>
</dbReference>
<evidence type="ECO:0000313" key="2">
    <source>
        <dbReference type="Proteomes" id="UP001145050"/>
    </source>
</evidence>
<keyword evidence="2" id="KW-1185">Reference proteome</keyword>
<name>A0A9X4AMF5_9BACI</name>
<gene>
    <name evidence="1" type="ORF">NC797_12705</name>
</gene>
<protein>
    <submittedName>
        <fullName evidence="1">Uncharacterized protein</fullName>
    </submittedName>
</protein>
<sequence length="55" mass="6373">MNSKYIKHIKQVYPELSIEDFQPNDVGQNNDVLIIIELPTTYKRKFAFVEVGDSS</sequence>
<comment type="caution">
    <text evidence="1">The sequence shown here is derived from an EMBL/GenBank/DDBJ whole genome shotgun (WGS) entry which is preliminary data.</text>
</comment>
<dbReference type="AlphaFoldDB" id="A0A9X4AMF5"/>
<organism evidence="1 2">
    <name type="scientific">Terrihalobacillus insolitus</name>
    <dbReference type="NCBI Taxonomy" id="2950438"/>
    <lineage>
        <taxon>Bacteria</taxon>
        <taxon>Bacillati</taxon>
        <taxon>Bacillota</taxon>
        <taxon>Bacilli</taxon>
        <taxon>Bacillales</taxon>
        <taxon>Bacillaceae</taxon>
        <taxon>Terrihalobacillus</taxon>
    </lineage>
</organism>
<evidence type="ECO:0000313" key="1">
    <source>
        <dbReference type="EMBL" id="MDC3425362.1"/>
    </source>
</evidence>
<reference evidence="1" key="1">
    <citation type="submission" date="2022-06" db="EMBL/GenBank/DDBJ databases">
        <title>Aquibacillus sp. a new bacterium isolated from soil saline samples.</title>
        <authorList>
            <person name="Galisteo C."/>
            <person name="De La Haba R."/>
            <person name="Sanchez-Porro C."/>
            <person name="Ventosa A."/>
        </authorList>
    </citation>
    <scope>NUCLEOTIDE SEQUENCE</scope>
    <source>
        <strain evidence="1">3ASR75-11</strain>
    </source>
</reference>
<dbReference type="EMBL" id="JAMQKB010000014">
    <property type="protein sequence ID" value="MDC3425362.1"/>
    <property type="molecule type" value="Genomic_DNA"/>
</dbReference>
<accession>A0A9X4AMF5</accession>